<organism evidence="1 2">
    <name type="scientific">Paraburkholderia piptadeniae</name>
    <dbReference type="NCBI Taxonomy" id="1701573"/>
    <lineage>
        <taxon>Bacteria</taxon>
        <taxon>Pseudomonadati</taxon>
        <taxon>Pseudomonadota</taxon>
        <taxon>Betaproteobacteria</taxon>
        <taxon>Burkholderiales</taxon>
        <taxon>Burkholderiaceae</taxon>
        <taxon>Paraburkholderia</taxon>
    </lineage>
</organism>
<accession>A0A1N7SI74</accession>
<proteinExistence type="predicted"/>
<protein>
    <submittedName>
        <fullName evidence="1">Uncharacterized protein</fullName>
    </submittedName>
</protein>
<sequence>MPVDTQAMRALRLHISLSIYLRIFDTLYRNGVKGIHSVRGTSVIAS</sequence>
<keyword evidence="2" id="KW-1185">Reference proteome</keyword>
<comment type="caution">
    <text evidence="1">The sequence shown here is derived from an EMBL/GenBank/DDBJ whole genome shotgun (WGS) entry which is preliminary data.</text>
</comment>
<dbReference type="Proteomes" id="UP000195569">
    <property type="component" value="Unassembled WGS sequence"/>
</dbReference>
<reference evidence="1" key="1">
    <citation type="submission" date="2016-12" db="EMBL/GenBank/DDBJ databases">
        <authorList>
            <person name="Moulin L."/>
        </authorList>
    </citation>
    <scope>NUCLEOTIDE SEQUENCE [LARGE SCALE GENOMIC DNA]</scope>
    <source>
        <strain evidence="1">STM 7183</strain>
    </source>
</reference>
<dbReference type="AlphaFoldDB" id="A0A1N7SI74"/>
<dbReference type="EMBL" id="CYGY02000055">
    <property type="protein sequence ID" value="SIT47087.1"/>
    <property type="molecule type" value="Genomic_DNA"/>
</dbReference>
<name>A0A1N7SI74_9BURK</name>
<gene>
    <name evidence="1" type="ORF">BN2476_550012</name>
</gene>
<evidence type="ECO:0000313" key="1">
    <source>
        <dbReference type="EMBL" id="SIT47087.1"/>
    </source>
</evidence>
<dbReference type="RefSeq" id="WP_160111760.1">
    <property type="nucleotide sequence ID" value="NZ_CYGY02000055.1"/>
</dbReference>
<evidence type="ECO:0000313" key="2">
    <source>
        <dbReference type="Proteomes" id="UP000195569"/>
    </source>
</evidence>